<dbReference type="InterPro" id="IPR058852">
    <property type="entry name" value="HTH_77"/>
</dbReference>
<feature type="DNA-binding region" description="OmpR/PhoB-type" evidence="4">
    <location>
        <begin position="1"/>
        <end position="81"/>
    </location>
</feature>
<dbReference type="SMART" id="SM00028">
    <property type="entry name" value="TPR"/>
    <property type="match status" value="3"/>
</dbReference>
<dbReference type="PANTHER" id="PTHR47691:SF3">
    <property type="entry name" value="HTH-TYPE TRANSCRIPTIONAL REGULATOR RV0890C-RELATED"/>
    <property type="match status" value="1"/>
</dbReference>
<sequence>MEVRNADGEPLELGGPRPRAVLSLLLAAPGRVITTDRLIDEVYGDDPPSGAGNALQSQISRLRRRLGVTIESLPAGYRLDVDPDDVDAHRFERLARQGRQALTLGDHTRAAAVLREALDLWRGPAPAGQERLEELRLAAAEDRFEAELALGETGSLVPELQQLLAAHPLREQLCGQLMRALHGSGRQAEAFAVYERTRDTLAEELGADPSPQLARIHLDLLRAERPQPEAAPRGVPAQFTSFVGRDTELARIQGLLRTARLVTLVGPGGVGKTRLAAEAVARETGEVCFVELAPLADGAQIPAAVLSALGLRPSSGGGPGPEERLVTALAERLLLLVLDNCEHVVEDTARLVRRLLESCPGVRVLATGREALGFTGEALCPLSPLEPAPAAQLFADRAAAVSPGFALDGARAAVVEHICASLDGLPLALELAAARLRTLSVEDIAARLDDRFRLLSRRDRTAVPRHQTLRAVVEWSWDLLDDDERALARRLTVFAGGATLSAAETVCGLPDAEELLESLVAKSLVEVRGGRLRMFETVRAFCAERLAESGEEQEFRRAHAGYFLTLAETAEPYLRRTEQVEWLTRLAAEQDNFQAALRWSVGADVTLALRLVAELTWYWWLRGLHGETAPLAARLLTETGDEPPAGLDEEYILCVLNAHMAHGDSVAAESRLDRAESVLLGIDRPLRRPILTVLWATVSGPGRANDITRRKQIGTDPWPRAVSRMGSGFQPWFEGRPDEAEEAFATALAEFRETGDRWGMANSLDPLAMFAGWRGDRDLALARLDEALTMVGELRAPEETADLLRRRADTLLYGGDLEQARAHYERAAELAGRLGIPDKAAAARRGLGDVARLSGRPQEAREQYERALATVADNWNSAAEIQLIFTGLGRTAEAGQCREEARDWHEKALAIALKRTPADLAYAAEGLAGLAALEGDGERAALLLGAGVALRGTALAGDPDAARIEAAARALTGEDAYARAYRRGLGLGHDQALTTLGQGWSADGT</sequence>
<dbReference type="InterPro" id="IPR016032">
    <property type="entry name" value="Sig_transdc_resp-reg_C-effctor"/>
</dbReference>
<dbReference type="SUPFAM" id="SSF48452">
    <property type="entry name" value="TPR-like"/>
    <property type="match status" value="2"/>
</dbReference>
<accession>A0ABY5Q8C3</accession>
<dbReference type="SUPFAM" id="SSF52540">
    <property type="entry name" value="P-loop containing nucleoside triphosphate hydrolases"/>
    <property type="match status" value="1"/>
</dbReference>
<keyword evidence="2" id="KW-0902">Two-component regulatory system</keyword>
<dbReference type="SMART" id="SM01043">
    <property type="entry name" value="BTAD"/>
    <property type="match status" value="1"/>
</dbReference>
<evidence type="ECO:0000313" key="7">
    <source>
        <dbReference type="Proteomes" id="UP001057738"/>
    </source>
</evidence>
<dbReference type="PANTHER" id="PTHR47691">
    <property type="entry name" value="REGULATOR-RELATED"/>
    <property type="match status" value="1"/>
</dbReference>
<dbReference type="InterPro" id="IPR036388">
    <property type="entry name" value="WH-like_DNA-bd_sf"/>
</dbReference>
<keyword evidence="3 4" id="KW-0238">DNA-binding</keyword>
<dbReference type="CDD" id="cd00383">
    <property type="entry name" value="trans_reg_C"/>
    <property type="match status" value="1"/>
</dbReference>
<evidence type="ECO:0000259" key="5">
    <source>
        <dbReference type="PROSITE" id="PS51755"/>
    </source>
</evidence>
<dbReference type="InterPro" id="IPR019734">
    <property type="entry name" value="TPR_rpt"/>
</dbReference>
<evidence type="ECO:0000256" key="4">
    <source>
        <dbReference type="PROSITE-ProRule" id="PRU01091"/>
    </source>
</evidence>
<keyword evidence="6" id="KW-0614">Plasmid</keyword>
<evidence type="ECO:0000256" key="1">
    <source>
        <dbReference type="ARBA" id="ARBA00005820"/>
    </source>
</evidence>
<dbReference type="Pfam" id="PF13401">
    <property type="entry name" value="AAA_22"/>
    <property type="match status" value="1"/>
</dbReference>
<organism evidence="6 7">
    <name type="scientific">Streptomyces yangpuensis</name>
    <dbReference type="NCBI Taxonomy" id="1648182"/>
    <lineage>
        <taxon>Bacteria</taxon>
        <taxon>Bacillati</taxon>
        <taxon>Actinomycetota</taxon>
        <taxon>Actinomycetes</taxon>
        <taxon>Kitasatosporales</taxon>
        <taxon>Streptomycetaceae</taxon>
        <taxon>Streptomyces</taxon>
    </lineage>
</organism>
<reference evidence="6" key="1">
    <citation type="submission" date="2022-08" db="EMBL/GenBank/DDBJ databases">
        <authorList>
            <person name="Tian L."/>
        </authorList>
    </citation>
    <scope>NUCLEOTIDE SEQUENCE</scope>
    <source>
        <strain evidence="6">CM253</strain>
        <plasmid evidence="6">unnamed1</plasmid>
    </source>
</reference>
<dbReference type="Pfam" id="PF03704">
    <property type="entry name" value="BTAD"/>
    <property type="match status" value="1"/>
</dbReference>
<gene>
    <name evidence="6" type="ORF">NRK68_35080</name>
</gene>
<protein>
    <submittedName>
        <fullName evidence="6">Tetratricopeptide repeat protein</fullName>
    </submittedName>
</protein>
<dbReference type="InterPro" id="IPR011990">
    <property type="entry name" value="TPR-like_helical_dom_sf"/>
</dbReference>
<dbReference type="InterPro" id="IPR027417">
    <property type="entry name" value="P-loop_NTPase"/>
</dbReference>
<dbReference type="CDD" id="cd15831">
    <property type="entry name" value="BTAD"/>
    <property type="match status" value="1"/>
</dbReference>
<dbReference type="PRINTS" id="PR00364">
    <property type="entry name" value="DISEASERSIST"/>
</dbReference>
<evidence type="ECO:0000313" key="6">
    <source>
        <dbReference type="EMBL" id="UUY52485.1"/>
    </source>
</evidence>
<dbReference type="Gene3D" id="1.10.10.10">
    <property type="entry name" value="Winged helix-like DNA-binding domain superfamily/Winged helix DNA-binding domain"/>
    <property type="match status" value="1"/>
</dbReference>
<dbReference type="GeneID" id="95578765"/>
<dbReference type="EMBL" id="CP102515">
    <property type="protein sequence ID" value="UUY52485.1"/>
    <property type="molecule type" value="Genomic_DNA"/>
</dbReference>
<dbReference type="RefSeq" id="WP_257858231.1">
    <property type="nucleotide sequence ID" value="NZ_CP102515.1"/>
</dbReference>
<dbReference type="Proteomes" id="UP001057738">
    <property type="component" value="Plasmid unnamed1"/>
</dbReference>
<dbReference type="Pfam" id="PF25872">
    <property type="entry name" value="HTH_77"/>
    <property type="match status" value="1"/>
</dbReference>
<name>A0ABY5Q8C3_9ACTN</name>
<keyword evidence="7" id="KW-1185">Reference proteome</keyword>
<comment type="similarity">
    <text evidence="1">Belongs to the AfsR/DnrI/RedD regulatory family.</text>
</comment>
<dbReference type="Pfam" id="PF00486">
    <property type="entry name" value="Trans_reg_C"/>
    <property type="match status" value="1"/>
</dbReference>
<dbReference type="InterPro" id="IPR049945">
    <property type="entry name" value="AAA_22"/>
</dbReference>
<dbReference type="Gene3D" id="1.25.40.10">
    <property type="entry name" value="Tetratricopeptide repeat domain"/>
    <property type="match status" value="2"/>
</dbReference>
<dbReference type="InterPro" id="IPR001867">
    <property type="entry name" value="OmpR/PhoB-type_DNA-bd"/>
</dbReference>
<dbReference type="SUPFAM" id="SSF46894">
    <property type="entry name" value="C-terminal effector domain of the bipartite response regulators"/>
    <property type="match status" value="1"/>
</dbReference>
<dbReference type="InterPro" id="IPR005158">
    <property type="entry name" value="BTAD"/>
</dbReference>
<feature type="domain" description="OmpR/PhoB-type" evidence="5">
    <location>
        <begin position="1"/>
        <end position="81"/>
    </location>
</feature>
<evidence type="ECO:0000256" key="2">
    <source>
        <dbReference type="ARBA" id="ARBA00023012"/>
    </source>
</evidence>
<dbReference type="PROSITE" id="PS51755">
    <property type="entry name" value="OMPR_PHOB"/>
    <property type="match status" value="1"/>
</dbReference>
<geneLocation type="plasmid" evidence="6 7">
    <name>unnamed1</name>
</geneLocation>
<evidence type="ECO:0000256" key="3">
    <source>
        <dbReference type="ARBA" id="ARBA00023125"/>
    </source>
</evidence>
<dbReference type="SMART" id="SM00862">
    <property type="entry name" value="Trans_reg_C"/>
    <property type="match status" value="1"/>
</dbReference>
<proteinExistence type="inferred from homology"/>
<dbReference type="Pfam" id="PF13424">
    <property type="entry name" value="TPR_12"/>
    <property type="match status" value="1"/>
</dbReference>